<dbReference type="EMBL" id="JANPWB010000012">
    <property type="protein sequence ID" value="KAJ1116232.1"/>
    <property type="molecule type" value="Genomic_DNA"/>
</dbReference>
<reference evidence="1" key="1">
    <citation type="journal article" date="2022" name="bioRxiv">
        <title>Sequencing and chromosome-scale assembly of the giantPleurodeles waltlgenome.</title>
        <authorList>
            <person name="Brown T."/>
            <person name="Elewa A."/>
            <person name="Iarovenko S."/>
            <person name="Subramanian E."/>
            <person name="Araus A.J."/>
            <person name="Petzold A."/>
            <person name="Susuki M."/>
            <person name="Suzuki K.-i.T."/>
            <person name="Hayashi T."/>
            <person name="Toyoda A."/>
            <person name="Oliveira C."/>
            <person name="Osipova E."/>
            <person name="Leigh N.D."/>
            <person name="Simon A."/>
            <person name="Yun M.H."/>
        </authorList>
    </citation>
    <scope>NUCLEOTIDE SEQUENCE</scope>
    <source>
        <strain evidence="1">20211129_DDA</strain>
        <tissue evidence="1">Liver</tissue>
    </source>
</reference>
<evidence type="ECO:0000313" key="2">
    <source>
        <dbReference type="Proteomes" id="UP001066276"/>
    </source>
</evidence>
<accession>A0AAV7NJL1</accession>
<gene>
    <name evidence="1" type="ORF">NDU88_004450</name>
</gene>
<sequence>NNFARALLACPQSTPLIPVFLDLGFNRITNLIALRPLLYWERIWTVLELIVYRDSVLDILRRPGAATIPWVMHVSNWFSVLGLRRFWEEPHNLERADKTLLKTVYWFHIKSDLVHCTS</sequence>
<dbReference type="AlphaFoldDB" id="A0AAV7NJL1"/>
<feature type="non-terminal residue" evidence="1">
    <location>
        <position position="1"/>
    </location>
</feature>
<protein>
    <submittedName>
        <fullName evidence="1">Uncharacterized protein</fullName>
    </submittedName>
</protein>
<proteinExistence type="predicted"/>
<name>A0AAV7NJL1_PLEWA</name>
<evidence type="ECO:0000313" key="1">
    <source>
        <dbReference type="EMBL" id="KAJ1116232.1"/>
    </source>
</evidence>
<organism evidence="1 2">
    <name type="scientific">Pleurodeles waltl</name>
    <name type="common">Iberian ribbed newt</name>
    <dbReference type="NCBI Taxonomy" id="8319"/>
    <lineage>
        <taxon>Eukaryota</taxon>
        <taxon>Metazoa</taxon>
        <taxon>Chordata</taxon>
        <taxon>Craniata</taxon>
        <taxon>Vertebrata</taxon>
        <taxon>Euteleostomi</taxon>
        <taxon>Amphibia</taxon>
        <taxon>Batrachia</taxon>
        <taxon>Caudata</taxon>
        <taxon>Salamandroidea</taxon>
        <taxon>Salamandridae</taxon>
        <taxon>Pleurodelinae</taxon>
        <taxon>Pleurodeles</taxon>
    </lineage>
</organism>
<dbReference type="Proteomes" id="UP001066276">
    <property type="component" value="Chromosome 8"/>
</dbReference>
<feature type="non-terminal residue" evidence="1">
    <location>
        <position position="118"/>
    </location>
</feature>
<keyword evidence="2" id="KW-1185">Reference proteome</keyword>
<comment type="caution">
    <text evidence="1">The sequence shown here is derived from an EMBL/GenBank/DDBJ whole genome shotgun (WGS) entry which is preliminary data.</text>
</comment>